<evidence type="ECO:0000313" key="3">
    <source>
        <dbReference type="Proteomes" id="UP001519288"/>
    </source>
</evidence>
<dbReference type="EMBL" id="JAGGLD010000004">
    <property type="protein sequence ID" value="MBP2001628.1"/>
    <property type="molecule type" value="Genomic_DNA"/>
</dbReference>
<sequence>MNEDTMYTVAFFVALVVGIAALGGWVYWLNLRAKRRNQR</sequence>
<evidence type="ECO:0000313" key="2">
    <source>
        <dbReference type="EMBL" id="MBP2001628.1"/>
    </source>
</evidence>
<evidence type="ECO:0000256" key="1">
    <source>
        <dbReference type="SAM" id="Phobius"/>
    </source>
</evidence>
<organism evidence="2 3">
    <name type="scientific">Paenibacillus shirakamiensis</name>
    <dbReference type="NCBI Taxonomy" id="1265935"/>
    <lineage>
        <taxon>Bacteria</taxon>
        <taxon>Bacillati</taxon>
        <taxon>Bacillota</taxon>
        <taxon>Bacilli</taxon>
        <taxon>Bacillales</taxon>
        <taxon>Paenibacillaceae</taxon>
        <taxon>Paenibacillus</taxon>
    </lineage>
</organism>
<reference evidence="2 3" key="1">
    <citation type="submission" date="2021-03" db="EMBL/GenBank/DDBJ databases">
        <title>Genomic Encyclopedia of Type Strains, Phase IV (KMG-IV): sequencing the most valuable type-strain genomes for metagenomic binning, comparative biology and taxonomic classification.</title>
        <authorList>
            <person name="Goeker M."/>
        </authorList>
    </citation>
    <scope>NUCLEOTIDE SEQUENCE [LARGE SCALE GENOMIC DNA]</scope>
    <source>
        <strain evidence="2 3">DSM 26806</strain>
    </source>
</reference>
<keyword evidence="1" id="KW-1133">Transmembrane helix</keyword>
<dbReference type="Proteomes" id="UP001519288">
    <property type="component" value="Unassembled WGS sequence"/>
</dbReference>
<feature type="transmembrane region" description="Helical" evidence="1">
    <location>
        <begin position="6"/>
        <end position="29"/>
    </location>
</feature>
<keyword evidence="1" id="KW-0812">Transmembrane</keyword>
<accession>A0ABS4JIV7</accession>
<comment type="caution">
    <text evidence="2">The sequence shown here is derived from an EMBL/GenBank/DDBJ whole genome shotgun (WGS) entry which is preliminary data.</text>
</comment>
<keyword evidence="3" id="KW-1185">Reference proteome</keyword>
<keyword evidence="1" id="KW-0472">Membrane</keyword>
<name>A0ABS4JIV7_9BACL</name>
<gene>
    <name evidence="2" type="ORF">J2Z69_002673</name>
</gene>
<protein>
    <submittedName>
        <fullName evidence="2">Uncharacterized protein</fullName>
    </submittedName>
</protein>
<proteinExistence type="predicted"/>